<reference evidence="1" key="1">
    <citation type="journal article" date="2023" name="G3 (Bethesda)">
        <title>A reference genome for the long-term kleptoplast-retaining sea slug Elysia crispata morphotype clarki.</title>
        <authorList>
            <person name="Eastman K.E."/>
            <person name="Pendleton A.L."/>
            <person name="Shaikh M.A."/>
            <person name="Suttiyut T."/>
            <person name="Ogas R."/>
            <person name="Tomko P."/>
            <person name="Gavelis G."/>
            <person name="Widhalm J.R."/>
            <person name="Wisecaver J.H."/>
        </authorList>
    </citation>
    <scope>NUCLEOTIDE SEQUENCE</scope>
    <source>
        <strain evidence="1">ECLA1</strain>
    </source>
</reference>
<keyword evidence="2" id="KW-1185">Reference proteome</keyword>
<protein>
    <submittedName>
        <fullName evidence="1">Uncharacterized protein</fullName>
    </submittedName>
</protein>
<organism evidence="1 2">
    <name type="scientific">Elysia crispata</name>
    <name type="common">lettuce slug</name>
    <dbReference type="NCBI Taxonomy" id="231223"/>
    <lineage>
        <taxon>Eukaryota</taxon>
        <taxon>Metazoa</taxon>
        <taxon>Spiralia</taxon>
        <taxon>Lophotrochozoa</taxon>
        <taxon>Mollusca</taxon>
        <taxon>Gastropoda</taxon>
        <taxon>Heterobranchia</taxon>
        <taxon>Euthyneura</taxon>
        <taxon>Panpulmonata</taxon>
        <taxon>Sacoglossa</taxon>
        <taxon>Placobranchoidea</taxon>
        <taxon>Plakobranchidae</taxon>
        <taxon>Elysia</taxon>
    </lineage>
</organism>
<dbReference type="AlphaFoldDB" id="A0AAE1CQ93"/>
<proteinExistence type="predicted"/>
<evidence type="ECO:0000313" key="1">
    <source>
        <dbReference type="EMBL" id="KAK3728319.1"/>
    </source>
</evidence>
<evidence type="ECO:0000313" key="2">
    <source>
        <dbReference type="Proteomes" id="UP001283361"/>
    </source>
</evidence>
<accession>A0AAE1CQ93</accession>
<gene>
    <name evidence="1" type="ORF">RRG08_043944</name>
</gene>
<dbReference type="EMBL" id="JAWDGP010007193">
    <property type="protein sequence ID" value="KAK3728319.1"/>
    <property type="molecule type" value="Genomic_DNA"/>
</dbReference>
<dbReference type="Proteomes" id="UP001283361">
    <property type="component" value="Unassembled WGS sequence"/>
</dbReference>
<comment type="caution">
    <text evidence="1">The sequence shown here is derived from an EMBL/GenBank/DDBJ whole genome shotgun (WGS) entry which is preliminary data.</text>
</comment>
<name>A0AAE1CQ93_9GAST</name>
<sequence>MTGRPATLQSVALSARTLYQNSSILLTLEQLEVMPYSSFPEERHIILSLDNKSCLRRFRKRSNLWTPPQAQDMEIDNFGVESSDLHGYRQRIWLKAKIKGRGGGYTYVNALKRRANDNFMVIILNFDSREISTARISQQISHNGILPSFAWLLGQVQTVEGRGQQGSQDVYITPYLSRVTNLSFDWLVLVFAQTEALDSGKKIKREKRGVEFDDWINVTTVILDLGEGEAYTRHSTSSLWSSSLIPCLEANNTAVAFWPLVGPSQAGVMLPGGRGVNSLGRYLNATEPDEKTCHL</sequence>